<name>A0A231UUH5_9HYPH</name>
<dbReference type="AlphaFoldDB" id="A0A231UUH5"/>
<feature type="region of interest" description="Disordered" evidence="4">
    <location>
        <begin position="1"/>
        <end position="32"/>
    </location>
</feature>
<evidence type="ECO:0000256" key="1">
    <source>
        <dbReference type="ARBA" id="ARBA00008231"/>
    </source>
</evidence>
<gene>
    <name evidence="5" type="ORF">B7H23_13035</name>
</gene>
<keyword evidence="2" id="KW-0809">Transit peptide</keyword>
<dbReference type="PANTHER" id="PTHR21013">
    <property type="entry name" value="ATP SYNTHASE MITOCHONDRIAL F1 COMPLEX ASSEMBLY FACTOR 2/ATP12 PROTEIN, MITOCHONDRIAL PRECURSOR"/>
    <property type="match status" value="1"/>
</dbReference>
<dbReference type="GO" id="GO:0043461">
    <property type="term" value="P:proton-transporting ATP synthase complex assembly"/>
    <property type="evidence" value="ECO:0007669"/>
    <property type="project" value="InterPro"/>
</dbReference>
<dbReference type="PANTHER" id="PTHR21013:SF10">
    <property type="entry name" value="ATP SYNTHASE MITOCHONDRIAL F1 COMPLEX ASSEMBLY FACTOR 2"/>
    <property type="match status" value="1"/>
</dbReference>
<evidence type="ECO:0000256" key="3">
    <source>
        <dbReference type="ARBA" id="ARBA00023186"/>
    </source>
</evidence>
<dbReference type="RefSeq" id="WP_094078378.1">
    <property type="nucleotide sequence ID" value="NZ_NBYO01000003.1"/>
</dbReference>
<keyword evidence="6" id="KW-1185">Reference proteome</keyword>
<dbReference type="InterPro" id="IPR011419">
    <property type="entry name" value="ATP12_ATP_synth-F1-assembly"/>
</dbReference>
<organism evidence="5 6">
    <name type="scientific">Notoacmeibacter marinus</name>
    <dbReference type="NCBI Taxonomy" id="1876515"/>
    <lineage>
        <taxon>Bacteria</taxon>
        <taxon>Pseudomonadati</taxon>
        <taxon>Pseudomonadota</taxon>
        <taxon>Alphaproteobacteria</taxon>
        <taxon>Hyphomicrobiales</taxon>
        <taxon>Notoacmeibacteraceae</taxon>
        <taxon>Notoacmeibacter</taxon>
    </lineage>
</organism>
<comment type="caution">
    <text evidence="5">The sequence shown here is derived from an EMBL/GenBank/DDBJ whole genome shotgun (WGS) entry which is preliminary data.</text>
</comment>
<dbReference type="InterPro" id="IPR042272">
    <property type="entry name" value="ATP12_ATP_synth-F1-assembly_N"/>
</dbReference>
<dbReference type="Gene3D" id="1.10.3580.10">
    <property type="entry name" value="ATP12 ATPase"/>
    <property type="match status" value="1"/>
</dbReference>
<dbReference type="Pfam" id="PF07542">
    <property type="entry name" value="ATP12"/>
    <property type="match status" value="1"/>
</dbReference>
<evidence type="ECO:0000256" key="2">
    <source>
        <dbReference type="ARBA" id="ARBA00022946"/>
    </source>
</evidence>
<dbReference type="SUPFAM" id="SSF160909">
    <property type="entry name" value="ATP12-like"/>
    <property type="match status" value="1"/>
</dbReference>
<accession>A0A231UUH5</accession>
<dbReference type="InterPro" id="IPR023335">
    <property type="entry name" value="ATP12_ortho_dom_sf"/>
</dbReference>
<reference evidence="6" key="1">
    <citation type="journal article" date="2017" name="Int. J. Syst. Evol. Microbiol.">
        <title>Notoacmeibacter marinus gen. nov., sp. nov., isolated from the gut of a limpet and proposal of Notoacmeibacteraceae fam. nov. in the order Rhizobiales of the class Alphaproteobacteria.</title>
        <authorList>
            <person name="Huang Z."/>
            <person name="Guo F."/>
            <person name="Lai Q."/>
        </authorList>
    </citation>
    <scope>NUCLEOTIDE SEQUENCE [LARGE SCALE GENOMIC DNA]</scope>
    <source>
        <strain evidence="6">XMTR2A4</strain>
    </source>
</reference>
<evidence type="ECO:0000256" key="4">
    <source>
        <dbReference type="SAM" id="MobiDB-lite"/>
    </source>
</evidence>
<keyword evidence="3" id="KW-0143">Chaperone</keyword>
<dbReference type="Gene3D" id="3.30.2180.10">
    <property type="entry name" value="ATP12-like"/>
    <property type="match status" value="1"/>
</dbReference>
<evidence type="ECO:0000313" key="6">
    <source>
        <dbReference type="Proteomes" id="UP000215405"/>
    </source>
</evidence>
<sequence length="265" mass="29249">MRDQLESIEEGGRQTVTDPTQKAREQMRRPLPKRFYSEASVGNAEGGQAFAVLLDGRVVKTPGRKTLTFPARAMAELVAREFADQVEVLDPAKMPVFRLANSAAEGVAENMPAVAEDLVRFAGSDLLCYRAEGPEGLVENQQRQWDPVLDWLREEVGAPFVTVSGIVFAEQPGEALGAISRHIGAYDNPFQLAAIHSMTTLTGSVMLALAVAAGRIDAEAAWRAAHVDEDWNVAQWGEDYEARKRRDTRWIEMKAASDLFHAARR</sequence>
<dbReference type="EMBL" id="NBYO01000003">
    <property type="protein sequence ID" value="OXS99597.1"/>
    <property type="molecule type" value="Genomic_DNA"/>
</dbReference>
<proteinExistence type="inferred from homology"/>
<protein>
    <submittedName>
        <fullName evidence="5">ATPase</fullName>
    </submittedName>
</protein>
<comment type="similarity">
    <text evidence="1">Belongs to the ATP12 family.</text>
</comment>
<evidence type="ECO:0000313" key="5">
    <source>
        <dbReference type="EMBL" id="OXS99597.1"/>
    </source>
</evidence>
<dbReference type="Proteomes" id="UP000215405">
    <property type="component" value="Unassembled WGS sequence"/>
</dbReference>